<dbReference type="HOGENOM" id="CLU_146554_1_0_7"/>
<gene>
    <name evidence="2" type="ORF">ETSY2_40380</name>
</gene>
<evidence type="ECO:0000256" key="1">
    <source>
        <dbReference type="SAM" id="MobiDB-lite"/>
    </source>
</evidence>
<evidence type="ECO:0000313" key="3">
    <source>
        <dbReference type="Proteomes" id="UP000019140"/>
    </source>
</evidence>
<dbReference type="EMBL" id="AZHX01001802">
    <property type="protein sequence ID" value="ETW99695.1"/>
    <property type="molecule type" value="Genomic_DNA"/>
</dbReference>
<evidence type="ECO:0008006" key="4">
    <source>
        <dbReference type="Google" id="ProtNLM"/>
    </source>
</evidence>
<dbReference type="Proteomes" id="UP000019140">
    <property type="component" value="Unassembled WGS sequence"/>
</dbReference>
<keyword evidence="3" id="KW-1185">Reference proteome</keyword>
<feature type="region of interest" description="Disordered" evidence="1">
    <location>
        <begin position="71"/>
        <end position="122"/>
    </location>
</feature>
<sequence length="122" mass="13729">MAVIVKYVVVRDGKEDMIFTTKKEAEAYDKMLDIAERLNEFLQTAEVDIAEDKLDELSFFMAQHREPIGRLLRGGNLETPVKDETSSEPEWDKEETEMPAAAENKSGDAPKRARASKPKAVA</sequence>
<dbReference type="AlphaFoldDB" id="W4LPL4"/>
<feature type="compositionally biased region" description="Basic residues" evidence="1">
    <location>
        <begin position="112"/>
        <end position="122"/>
    </location>
</feature>
<dbReference type="InterPro" id="IPR038627">
    <property type="entry name" value="YebG-like_sf"/>
</dbReference>
<organism evidence="2 3">
    <name type="scientific">Candidatus Entotheonella gemina</name>
    <dbReference type="NCBI Taxonomy" id="1429439"/>
    <lineage>
        <taxon>Bacteria</taxon>
        <taxon>Pseudomonadati</taxon>
        <taxon>Nitrospinota/Tectimicrobiota group</taxon>
        <taxon>Candidatus Tectimicrobiota</taxon>
        <taxon>Candidatus Entotheonellia</taxon>
        <taxon>Candidatus Entotheonellales</taxon>
        <taxon>Candidatus Entotheonellaceae</taxon>
        <taxon>Candidatus Entotheonella</taxon>
    </lineage>
</organism>
<protein>
    <recommendedName>
        <fullName evidence="4">Multidrug DMT transporter permease</fullName>
    </recommendedName>
</protein>
<comment type="caution">
    <text evidence="2">The sequence shown here is derived from an EMBL/GenBank/DDBJ whole genome shotgun (WGS) entry which is preliminary data.</text>
</comment>
<proteinExistence type="predicted"/>
<evidence type="ECO:0000313" key="2">
    <source>
        <dbReference type="EMBL" id="ETW99695.1"/>
    </source>
</evidence>
<reference evidence="2 3" key="1">
    <citation type="journal article" date="2014" name="Nature">
        <title>An environmental bacterial taxon with a large and distinct metabolic repertoire.</title>
        <authorList>
            <person name="Wilson M.C."/>
            <person name="Mori T."/>
            <person name="Ruckert C."/>
            <person name="Uria A.R."/>
            <person name="Helf M.J."/>
            <person name="Takada K."/>
            <person name="Gernert C."/>
            <person name="Steffens U.A."/>
            <person name="Heycke N."/>
            <person name="Schmitt S."/>
            <person name="Rinke C."/>
            <person name="Helfrich E.J."/>
            <person name="Brachmann A.O."/>
            <person name="Gurgui C."/>
            <person name="Wakimoto T."/>
            <person name="Kracht M."/>
            <person name="Crusemann M."/>
            <person name="Hentschel U."/>
            <person name="Abe I."/>
            <person name="Matsunaga S."/>
            <person name="Kalinowski J."/>
            <person name="Takeyama H."/>
            <person name="Piel J."/>
        </authorList>
    </citation>
    <scope>NUCLEOTIDE SEQUENCE [LARGE SCALE GENOMIC DNA]</scope>
    <source>
        <strain evidence="3">TSY2</strain>
    </source>
</reference>
<accession>W4LPL4</accession>
<dbReference type="Pfam" id="PF07130">
    <property type="entry name" value="YebG"/>
    <property type="match status" value="1"/>
</dbReference>
<name>W4LPL4_9BACT</name>
<dbReference type="Gene3D" id="1.10.10.710">
    <property type="entry name" value="PSPTO_1197 like"/>
    <property type="match status" value="1"/>
</dbReference>
<dbReference type="InterPro" id="IPR009813">
    <property type="entry name" value="Uncharacterised_YebG"/>
</dbReference>
<feature type="compositionally biased region" description="Acidic residues" evidence="1">
    <location>
        <begin position="86"/>
        <end position="97"/>
    </location>
</feature>